<gene>
    <name evidence="1" type="ORF">AB0E89_36205</name>
</gene>
<dbReference type="EMBL" id="JBEZVE010000024">
    <property type="protein sequence ID" value="MEU3785926.1"/>
    <property type="molecule type" value="Genomic_DNA"/>
</dbReference>
<proteinExistence type="predicted"/>
<name>A0ABV2ZTP3_9ACTN</name>
<dbReference type="Proteomes" id="UP001550739">
    <property type="component" value="Unassembled WGS sequence"/>
</dbReference>
<accession>A0ABV2ZTP3</accession>
<evidence type="ECO:0000313" key="1">
    <source>
        <dbReference type="EMBL" id="MEU3785926.1"/>
    </source>
</evidence>
<keyword evidence="2" id="KW-1185">Reference proteome</keyword>
<comment type="caution">
    <text evidence="1">The sequence shown here is derived from an EMBL/GenBank/DDBJ whole genome shotgun (WGS) entry which is preliminary data.</text>
</comment>
<reference evidence="1 2" key="1">
    <citation type="submission" date="2024-06" db="EMBL/GenBank/DDBJ databases">
        <title>The Natural Products Discovery Center: Release of the First 8490 Sequenced Strains for Exploring Actinobacteria Biosynthetic Diversity.</title>
        <authorList>
            <person name="Kalkreuter E."/>
            <person name="Kautsar S.A."/>
            <person name="Yang D."/>
            <person name="Bader C.D."/>
            <person name="Teijaro C.N."/>
            <person name="Fluegel L."/>
            <person name="Davis C.M."/>
            <person name="Simpson J.R."/>
            <person name="Lauterbach L."/>
            <person name="Steele A.D."/>
            <person name="Gui C."/>
            <person name="Meng S."/>
            <person name="Li G."/>
            <person name="Viehrig K."/>
            <person name="Ye F."/>
            <person name="Su P."/>
            <person name="Kiefer A.F."/>
            <person name="Nichols A."/>
            <person name="Cepeda A.J."/>
            <person name="Yan W."/>
            <person name="Fan B."/>
            <person name="Jiang Y."/>
            <person name="Adhikari A."/>
            <person name="Zheng C.-J."/>
            <person name="Schuster L."/>
            <person name="Cowan T.M."/>
            <person name="Smanski M.J."/>
            <person name="Chevrette M.G."/>
            <person name="De Carvalho L.P.S."/>
            <person name="Shen B."/>
        </authorList>
    </citation>
    <scope>NUCLEOTIDE SEQUENCE [LARGE SCALE GENOMIC DNA]</scope>
    <source>
        <strain evidence="1 2">NPDC033843</strain>
    </source>
</reference>
<protein>
    <submittedName>
        <fullName evidence="1">Uncharacterized protein</fullName>
    </submittedName>
</protein>
<evidence type="ECO:0000313" key="2">
    <source>
        <dbReference type="Proteomes" id="UP001550739"/>
    </source>
</evidence>
<organism evidence="1 2">
    <name type="scientific">Streptomyces sp. 900129855</name>
    <dbReference type="NCBI Taxonomy" id="3155129"/>
    <lineage>
        <taxon>Bacteria</taxon>
        <taxon>Bacillati</taxon>
        <taxon>Actinomycetota</taxon>
        <taxon>Actinomycetes</taxon>
        <taxon>Kitasatosporales</taxon>
        <taxon>Streptomycetaceae</taxon>
        <taxon>Streptomyces</taxon>
    </lineage>
</organism>
<dbReference type="RefSeq" id="WP_361707732.1">
    <property type="nucleotide sequence ID" value="NZ_JBEZVE010000024.1"/>
</dbReference>
<sequence>MKFVDLVPPLLRLFGPWLADFAVAAARDHGIRIRVAPDGVEVLGEYRVRCGESVLETDVIVCGAAADVVHGKCLCLCLCLCLC</sequence>